<organism evidence="1">
    <name type="scientific">Brassica napus</name>
    <name type="common">Rape</name>
    <dbReference type="NCBI Taxonomy" id="3708"/>
    <lineage>
        <taxon>Eukaryota</taxon>
        <taxon>Viridiplantae</taxon>
        <taxon>Streptophyta</taxon>
        <taxon>Embryophyta</taxon>
        <taxon>Tracheophyta</taxon>
        <taxon>Spermatophyta</taxon>
        <taxon>Magnoliopsida</taxon>
        <taxon>eudicotyledons</taxon>
        <taxon>Gunneridae</taxon>
        <taxon>Pentapetalae</taxon>
        <taxon>rosids</taxon>
        <taxon>malvids</taxon>
        <taxon>Brassicales</taxon>
        <taxon>Brassicaceae</taxon>
        <taxon>Brassiceae</taxon>
        <taxon>Brassica</taxon>
    </lineage>
</organism>
<dbReference type="Proteomes" id="UP001295469">
    <property type="component" value="Chromosome C06"/>
</dbReference>
<reference evidence="1" key="1">
    <citation type="submission" date="2021-01" db="EMBL/GenBank/DDBJ databases">
        <authorList>
            <consortium name="Genoscope - CEA"/>
            <person name="William W."/>
        </authorList>
    </citation>
    <scope>NUCLEOTIDE SEQUENCE</scope>
</reference>
<protein>
    <submittedName>
        <fullName evidence="1">(rape) hypothetical protein</fullName>
    </submittedName>
</protein>
<gene>
    <name evidence="1" type="ORF">DARMORV10_C06P14720.1</name>
</gene>
<proteinExistence type="predicted"/>
<dbReference type="EMBL" id="HG994370">
    <property type="protein sequence ID" value="CAF2057039.1"/>
    <property type="molecule type" value="Genomic_DNA"/>
</dbReference>
<name>A0A816Q7H8_BRANA</name>
<dbReference type="AlphaFoldDB" id="A0A816Q7H8"/>
<evidence type="ECO:0000313" key="1">
    <source>
        <dbReference type="EMBL" id="CAF2057039.1"/>
    </source>
</evidence>
<sequence length="50" mass="5858">MHAKFIQIRTLMILKLHTVSRQIHLLNFLLDSVGLQPHQPHNFLGDRVMV</sequence>
<accession>A0A816Q7H8</accession>